<evidence type="ECO:0000313" key="11">
    <source>
        <dbReference type="EMBL" id="SCF26630.1"/>
    </source>
</evidence>
<dbReference type="InterPro" id="IPR050482">
    <property type="entry name" value="Sensor_HK_TwoCompSys"/>
</dbReference>
<dbReference type="Pfam" id="PF07730">
    <property type="entry name" value="HisKA_3"/>
    <property type="match status" value="1"/>
</dbReference>
<protein>
    <recommendedName>
        <fullName evidence="2">histidine kinase</fullName>
        <ecNumber evidence="2">2.7.13.3</ecNumber>
    </recommendedName>
</protein>
<sequence>MTGRADVDASTVRPQSHRRSRYAVTITGVTKSVNVLPAWRAGCDVRGCRRSVPVQAEVAVHLARKRGEEVPEALLAIRTAGREATRELRATLEVLRDDGERVPRGLDHVPELVRRARAAGLDTTLTIGGHRHDVPAAVGRTAYRIVQESITNVTRHATATTASVRIDYRPDALAIQVDDDGGALPTGVPTPGVGLLGMRERVAALGGRLRVGPRGDGGFTVHAELPTGGSP</sequence>
<evidence type="ECO:0000256" key="2">
    <source>
        <dbReference type="ARBA" id="ARBA00012438"/>
    </source>
</evidence>
<dbReference type="Proteomes" id="UP000198797">
    <property type="component" value="Unassembled WGS sequence"/>
</dbReference>
<keyword evidence="4" id="KW-0808">Transferase</keyword>
<gene>
    <name evidence="11" type="ORF">GA0070216_10841</name>
</gene>
<evidence type="ECO:0000256" key="1">
    <source>
        <dbReference type="ARBA" id="ARBA00000085"/>
    </source>
</evidence>
<feature type="domain" description="Signal transduction histidine kinase subgroup 3 dimerisation and phosphoacceptor" evidence="10">
    <location>
        <begin position="54"/>
        <end position="98"/>
    </location>
</feature>
<dbReference type="STRING" id="121616.GA0070216_10841"/>
<accession>A0A1C4Z100</accession>
<evidence type="ECO:0000256" key="3">
    <source>
        <dbReference type="ARBA" id="ARBA00022553"/>
    </source>
</evidence>
<dbReference type="CDD" id="cd16917">
    <property type="entry name" value="HATPase_UhpB-NarQ-NarX-like"/>
    <property type="match status" value="1"/>
</dbReference>
<dbReference type="Pfam" id="PF02518">
    <property type="entry name" value="HATPase_c"/>
    <property type="match status" value="1"/>
</dbReference>
<keyword evidence="12" id="KW-1185">Reference proteome</keyword>
<keyword evidence="3" id="KW-0597">Phosphoprotein</keyword>
<evidence type="ECO:0000256" key="6">
    <source>
        <dbReference type="ARBA" id="ARBA00022777"/>
    </source>
</evidence>
<evidence type="ECO:0000313" key="12">
    <source>
        <dbReference type="Proteomes" id="UP000198797"/>
    </source>
</evidence>
<keyword evidence="7" id="KW-0067">ATP-binding</keyword>
<evidence type="ECO:0000256" key="8">
    <source>
        <dbReference type="ARBA" id="ARBA00023012"/>
    </source>
</evidence>
<name>A0A1C4Z100_9ACTN</name>
<dbReference type="GO" id="GO:0046983">
    <property type="term" value="F:protein dimerization activity"/>
    <property type="evidence" value="ECO:0007669"/>
    <property type="project" value="InterPro"/>
</dbReference>
<dbReference type="GO" id="GO:0016020">
    <property type="term" value="C:membrane"/>
    <property type="evidence" value="ECO:0007669"/>
    <property type="project" value="InterPro"/>
</dbReference>
<evidence type="ECO:0000256" key="4">
    <source>
        <dbReference type="ARBA" id="ARBA00022679"/>
    </source>
</evidence>
<dbReference type="InterPro" id="IPR011712">
    <property type="entry name" value="Sig_transdc_His_kin_sub3_dim/P"/>
</dbReference>
<dbReference type="SUPFAM" id="SSF55874">
    <property type="entry name" value="ATPase domain of HSP90 chaperone/DNA topoisomerase II/histidine kinase"/>
    <property type="match status" value="1"/>
</dbReference>
<reference evidence="12" key="1">
    <citation type="submission" date="2016-06" db="EMBL/GenBank/DDBJ databases">
        <authorList>
            <person name="Varghese N."/>
            <person name="Submissions Spin"/>
        </authorList>
    </citation>
    <scope>NUCLEOTIDE SEQUENCE [LARGE SCALE GENOMIC DNA]</scope>
    <source>
        <strain evidence="12">DSM 44100</strain>
    </source>
</reference>
<dbReference type="PANTHER" id="PTHR24421">
    <property type="entry name" value="NITRATE/NITRITE SENSOR PROTEIN NARX-RELATED"/>
    <property type="match status" value="1"/>
</dbReference>
<dbReference type="EC" id="2.7.13.3" evidence="2"/>
<dbReference type="GO" id="GO:0000155">
    <property type="term" value="F:phosphorelay sensor kinase activity"/>
    <property type="evidence" value="ECO:0007669"/>
    <property type="project" value="InterPro"/>
</dbReference>
<dbReference type="GO" id="GO:0005524">
    <property type="term" value="F:ATP binding"/>
    <property type="evidence" value="ECO:0007669"/>
    <property type="project" value="UniProtKB-KW"/>
</dbReference>
<feature type="domain" description="Histidine kinase/HSP90-like ATPase" evidence="9">
    <location>
        <begin position="141"/>
        <end position="227"/>
    </location>
</feature>
<evidence type="ECO:0000256" key="7">
    <source>
        <dbReference type="ARBA" id="ARBA00022840"/>
    </source>
</evidence>
<dbReference type="AlphaFoldDB" id="A0A1C4Z100"/>
<dbReference type="InterPro" id="IPR036890">
    <property type="entry name" value="HATPase_C_sf"/>
</dbReference>
<dbReference type="PANTHER" id="PTHR24421:SF10">
    <property type="entry name" value="NITRATE_NITRITE SENSOR PROTEIN NARQ"/>
    <property type="match status" value="1"/>
</dbReference>
<evidence type="ECO:0000256" key="5">
    <source>
        <dbReference type="ARBA" id="ARBA00022741"/>
    </source>
</evidence>
<evidence type="ECO:0000259" key="10">
    <source>
        <dbReference type="Pfam" id="PF07730"/>
    </source>
</evidence>
<dbReference type="InterPro" id="IPR003594">
    <property type="entry name" value="HATPase_dom"/>
</dbReference>
<keyword evidence="5" id="KW-0547">Nucleotide-binding</keyword>
<keyword evidence="6 11" id="KW-0418">Kinase</keyword>
<dbReference type="EMBL" id="FMCU01000008">
    <property type="protein sequence ID" value="SCF26630.1"/>
    <property type="molecule type" value="Genomic_DNA"/>
</dbReference>
<proteinExistence type="predicted"/>
<comment type="catalytic activity">
    <reaction evidence="1">
        <text>ATP + protein L-histidine = ADP + protein N-phospho-L-histidine.</text>
        <dbReference type="EC" id="2.7.13.3"/>
    </reaction>
</comment>
<organism evidence="11 12">
    <name type="scientific">Micromonospora matsumotoense</name>
    <dbReference type="NCBI Taxonomy" id="121616"/>
    <lineage>
        <taxon>Bacteria</taxon>
        <taxon>Bacillati</taxon>
        <taxon>Actinomycetota</taxon>
        <taxon>Actinomycetes</taxon>
        <taxon>Micromonosporales</taxon>
        <taxon>Micromonosporaceae</taxon>
        <taxon>Micromonospora</taxon>
    </lineage>
</organism>
<evidence type="ECO:0000259" key="9">
    <source>
        <dbReference type="Pfam" id="PF02518"/>
    </source>
</evidence>
<dbReference type="Gene3D" id="3.30.565.10">
    <property type="entry name" value="Histidine kinase-like ATPase, C-terminal domain"/>
    <property type="match status" value="1"/>
</dbReference>
<keyword evidence="8" id="KW-0902">Two-component regulatory system</keyword>